<sequence>MKIDIPDSLYTKLEAVARSGGWKDVESLIIFLLRKGAQEQQSYEDIPEEEKEEIRRKLKELGYL</sequence>
<evidence type="ECO:0008006" key="2">
    <source>
        <dbReference type="Google" id="ProtNLM"/>
    </source>
</evidence>
<reference evidence="1" key="1">
    <citation type="journal article" date="2020" name="mSystems">
        <title>Genome- and Community-Level Interaction Insights into Carbon Utilization and Element Cycling Functions of Hydrothermarchaeota in Hydrothermal Sediment.</title>
        <authorList>
            <person name="Zhou Z."/>
            <person name="Liu Y."/>
            <person name="Xu W."/>
            <person name="Pan J."/>
            <person name="Luo Z.H."/>
            <person name="Li M."/>
        </authorList>
    </citation>
    <scope>NUCLEOTIDE SEQUENCE [LARGE SCALE GENOMIC DNA]</scope>
    <source>
        <strain evidence="1">HyVt-102</strain>
    </source>
</reference>
<name>A0A7C0ZDI5_UNCW3</name>
<comment type="caution">
    <text evidence="1">The sequence shown here is derived from an EMBL/GenBank/DDBJ whole genome shotgun (WGS) entry which is preliminary data.</text>
</comment>
<dbReference type="Proteomes" id="UP000885847">
    <property type="component" value="Unassembled WGS sequence"/>
</dbReference>
<dbReference type="AlphaFoldDB" id="A0A7C0ZDI5"/>
<proteinExistence type="predicted"/>
<organism evidence="1">
    <name type="scientific">candidate division WOR-3 bacterium</name>
    <dbReference type="NCBI Taxonomy" id="2052148"/>
    <lineage>
        <taxon>Bacteria</taxon>
        <taxon>Bacteria division WOR-3</taxon>
    </lineage>
</organism>
<gene>
    <name evidence="1" type="ORF">ENF18_04730</name>
</gene>
<accession>A0A7C0ZDI5</accession>
<evidence type="ECO:0000313" key="1">
    <source>
        <dbReference type="EMBL" id="HDI83079.1"/>
    </source>
</evidence>
<dbReference type="EMBL" id="DQWE01000227">
    <property type="protein sequence ID" value="HDI83079.1"/>
    <property type="molecule type" value="Genomic_DNA"/>
</dbReference>
<protein>
    <recommendedName>
        <fullName evidence="2">CopG family transcriptional regulator</fullName>
    </recommendedName>
</protein>